<feature type="transmembrane region" description="Helical" evidence="6">
    <location>
        <begin position="109"/>
        <end position="126"/>
    </location>
</feature>
<dbReference type="AlphaFoldDB" id="A0A167MN99"/>
<reference evidence="8 9" key="1">
    <citation type="journal article" date="2016" name="Genome Biol. Evol.">
        <title>Divergent and convergent evolution of fungal pathogenicity.</title>
        <authorList>
            <person name="Shang Y."/>
            <person name="Xiao G."/>
            <person name="Zheng P."/>
            <person name="Cen K."/>
            <person name="Zhan S."/>
            <person name="Wang C."/>
        </authorList>
    </citation>
    <scope>NUCLEOTIDE SEQUENCE [LARGE SCALE GENOMIC DNA]</scope>
    <source>
        <strain evidence="8 9">RCEF 264</strain>
    </source>
</reference>
<evidence type="ECO:0000256" key="2">
    <source>
        <dbReference type="ARBA" id="ARBA00010992"/>
    </source>
</evidence>
<comment type="caution">
    <text evidence="8">The sequence shown here is derived from an EMBL/GenBank/DDBJ whole genome shotgun (WGS) entry which is preliminary data.</text>
</comment>
<evidence type="ECO:0000259" key="7">
    <source>
        <dbReference type="PROSITE" id="PS50850"/>
    </source>
</evidence>
<evidence type="ECO:0000256" key="3">
    <source>
        <dbReference type="ARBA" id="ARBA00022692"/>
    </source>
</evidence>
<dbReference type="PANTHER" id="PTHR48022">
    <property type="entry name" value="PLASTIDIC GLUCOSE TRANSPORTER 4"/>
    <property type="match status" value="1"/>
</dbReference>
<feature type="transmembrane region" description="Helical" evidence="6">
    <location>
        <begin position="385"/>
        <end position="409"/>
    </location>
</feature>
<evidence type="ECO:0000313" key="9">
    <source>
        <dbReference type="Proteomes" id="UP000076874"/>
    </source>
</evidence>
<feature type="transmembrane region" description="Helical" evidence="6">
    <location>
        <begin position="303"/>
        <end position="322"/>
    </location>
</feature>
<sequence>MASDDIDYRVINTDNKWKILRIHWRYSWWAIWVSFGTIMQGFDNVCNSTIIGMEAFKRQFGQPDPTGAYYIPARYLGGWQGTMQAGTLIGAFAAGWLMDSPKIGRKRTILLACSVSCVGVGIQYASHNWKVYIVGKLINGLAIGIWFTAAPTWIGENARPECRGLFLCLYNSTIVFGQALVTFVGQGAVRIEGRWSYGLCILLQMMFPAVGFAGYCFFAESPHYLLKMNRVEEAKRALRKIYSSRHQAFLDIELVRLQEEVEFSAALKEAARVNGRNPLWQCWQGANAVRTATAIFISAGQQLMGASFVLGYLTYFLELIGITNSFKFSAGLFVVMLVSTTSAFFLIEVFGRRNILIAPSFILVFILLIIGIMGCIHNKTASGDVIVAMIYLWGAVYQFSVGATGFAVASEVSTLPLRTHTQAYIVATDAFFGWLIGFIVPYLINPHPDGANLGGKVGFVFFGSGLLIAIGFFYLVPDSRGLSFDELDYLYTNKVTPRKFQQALSDRQDQSEGLELVVNGKTLIAQVEHANTKGTVGSKKA</sequence>
<accession>A0A167MN99</accession>
<feature type="transmembrane region" description="Helical" evidence="6">
    <location>
        <begin position="132"/>
        <end position="154"/>
    </location>
</feature>
<gene>
    <name evidence="8" type="ORF">SPI_08812</name>
</gene>
<feature type="domain" description="Major facilitator superfamily (MFS) profile" evidence="7">
    <location>
        <begin position="29"/>
        <end position="481"/>
    </location>
</feature>
<dbReference type="InterPro" id="IPR036259">
    <property type="entry name" value="MFS_trans_sf"/>
</dbReference>
<feature type="transmembrane region" description="Helical" evidence="6">
    <location>
        <begin position="79"/>
        <end position="97"/>
    </location>
</feature>
<feature type="transmembrane region" description="Helical" evidence="6">
    <location>
        <begin position="421"/>
        <end position="444"/>
    </location>
</feature>
<dbReference type="InterPro" id="IPR020846">
    <property type="entry name" value="MFS_dom"/>
</dbReference>
<dbReference type="Pfam" id="PF00083">
    <property type="entry name" value="Sugar_tr"/>
    <property type="match status" value="1"/>
</dbReference>
<evidence type="ECO:0000256" key="5">
    <source>
        <dbReference type="ARBA" id="ARBA00023136"/>
    </source>
</evidence>
<dbReference type="GO" id="GO:0016020">
    <property type="term" value="C:membrane"/>
    <property type="evidence" value="ECO:0007669"/>
    <property type="project" value="UniProtKB-SubCell"/>
</dbReference>
<proteinExistence type="inferred from homology"/>
<keyword evidence="4 6" id="KW-1133">Transmembrane helix</keyword>
<dbReference type="Proteomes" id="UP000076874">
    <property type="component" value="Unassembled WGS sequence"/>
</dbReference>
<feature type="transmembrane region" description="Helical" evidence="6">
    <location>
        <begin position="354"/>
        <end position="373"/>
    </location>
</feature>
<dbReference type="SUPFAM" id="SSF103473">
    <property type="entry name" value="MFS general substrate transporter"/>
    <property type="match status" value="1"/>
</dbReference>
<dbReference type="GO" id="GO:0005351">
    <property type="term" value="F:carbohydrate:proton symporter activity"/>
    <property type="evidence" value="ECO:0007669"/>
    <property type="project" value="TreeGrafter"/>
</dbReference>
<dbReference type="PROSITE" id="PS50850">
    <property type="entry name" value="MFS"/>
    <property type="match status" value="1"/>
</dbReference>
<evidence type="ECO:0000313" key="8">
    <source>
        <dbReference type="EMBL" id="OAA54566.1"/>
    </source>
</evidence>
<evidence type="ECO:0000256" key="4">
    <source>
        <dbReference type="ARBA" id="ARBA00022989"/>
    </source>
</evidence>
<dbReference type="InterPro" id="IPR005828">
    <property type="entry name" value="MFS_sugar_transport-like"/>
</dbReference>
<dbReference type="PANTHER" id="PTHR48022:SF15">
    <property type="entry name" value="ALPHA-GLUCOSIDE TRANSPORTER, PUTATIVE (AFU_ORTHOLOGUE AFUA_5G00500)-RELATED"/>
    <property type="match status" value="1"/>
</dbReference>
<dbReference type="FunFam" id="1.20.1250.20:FF:000078">
    <property type="entry name" value="MFS maltose transporter, putative"/>
    <property type="match status" value="1"/>
</dbReference>
<dbReference type="EMBL" id="AZHD01000023">
    <property type="protein sequence ID" value="OAA54566.1"/>
    <property type="molecule type" value="Genomic_DNA"/>
</dbReference>
<dbReference type="InterPro" id="IPR005829">
    <property type="entry name" value="Sugar_transporter_CS"/>
</dbReference>
<protein>
    <submittedName>
        <fullName evidence="8">General substrate transporter</fullName>
    </submittedName>
</protein>
<keyword evidence="3 6" id="KW-0812">Transmembrane</keyword>
<evidence type="ECO:0000256" key="6">
    <source>
        <dbReference type="SAM" id="Phobius"/>
    </source>
</evidence>
<dbReference type="OrthoDB" id="6612291at2759"/>
<dbReference type="InterPro" id="IPR050360">
    <property type="entry name" value="MFS_Sugar_Transporters"/>
</dbReference>
<feature type="transmembrane region" description="Helical" evidence="6">
    <location>
        <begin position="26"/>
        <end position="42"/>
    </location>
</feature>
<organism evidence="8 9">
    <name type="scientific">Niveomyces insectorum RCEF 264</name>
    <dbReference type="NCBI Taxonomy" id="1081102"/>
    <lineage>
        <taxon>Eukaryota</taxon>
        <taxon>Fungi</taxon>
        <taxon>Dikarya</taxon>
        <taxon>Ascomycota</taxon>
        <taxon>Pezizomycotina</taxon>
        <taxon>Sordariomycetes</taxon>
        <taxon>Hypocreomycetidae</taxon>
        <taxon>Hypocreales</taxon>
        <taxon>Cordycipitaceae</taxon>
        <taxon>Niveomyces</taxon>
    </lineage>
</organism>
<feature type="transmembrane region" description="Helical" evidence="6">
    <location>
        <begin position="328"/>
        <end position="347"/>
    </location>
</feature>
<keyword evidence="9" id="KW-1185">Reference proteome</keyword>
<dbReference type="Gene3D" id="1.20.1250.20">
    <property type="entry name" value="MFS general substrate transporter like domains"/>
    <property type="match status" value="1"/>
</dbReference>
<dbReference type="PROSITE" id="PS00216">
    <property type="entry name" value="SUGAR_TRANSPORT_1"/>
    <property type="match status" value="1"/>
</dbReference>
<feature type="transmembrane region" description="Helical" evidence="6">
    <location>
        <begin position="166"/>
        <end position="189"/>
    </location>
</feature>
<name>A0A167MN99_9HYPO</name>
<keyword evidence="5 6" id="KW-0472">Membrane</keyword>
<feature type="transmembrane region" description="Helical" evidence="6">
    <location>
        <begin position="456"/>
        <end position="476"/>
    </location>
</feature>
<comment type="similarity">
    <text evidence="2">Belongs to the major facilitator superfamily. Sugar transporter (TC 2.A.1.1) family.</text>
</comment>
<evidence type="ECO:0000256" key="1">
    <source>
        <dbReference type="ARBA" id="ARBA00004141"/>
    </source>
</evidence>
<comment type="subcellular location">
    <subcellularLocation>
        <location evidence="1">Membrane</location>
        <topology evidence="1">Multi-pass membrane protein</topology>
    </subcellularLocation>
</comment>
<feature type="transmembrane region" description="Helical" evidence="6">
    <location>
        <begin position="195"/>
        <end position="218"/>
    </location>
</feature>